<sequence>MAKKNKDYWQGRFEQLEKASHQEALNTYSQIESSYYQVQQEIERKINNWYVRFANNNGITISEAKRLLNSNELKEFKWDVQEYIKYGHENKLNEGWMKELENASAKYHISRLEALKIQTQQSMEVLFGNQLDEVDKMVSNIYTNGYYHTMYEMQKGFNVGFDIASIDNNKLSKIINKPWAVDERNFSERIWGNKTVMINELHQQLTSMCLTGKSPDSVIKYMEKKFNTSKSQAGNLIMTESSYFSQLAQKDCFNDLDVEKYEIVATLDSRTSAICQEQDGKVYDMKDYQPGVTAPPFHNYCRSTTVPYFDDDFDLEGERAARDENGKTYYVSDKMKYDDWYKKYVQNESNLQNEPKNAKIKTHSEKIQELQNILMDMNEARRIHWDLSLTPKEEMLNSTFKDLAYSIDLEGIDEKVIDTIIENYKQLGDEYYTTLNHIGIFDDEYLLAKPNSGGYEFTGVKTLTGEIHFNQTMLDDFDDYVETMKNCSEFGHIPKSINPENYKYYVPTHEFAHSIFNSGMVGKNLIEMDENIYKNFGKELEKMFEQYKTRINEIDSQLKALNSKFVLNTENFTSEDSAKLKALKKEQQEIFVSNYAIRDNLKDEFMAECFAEAKLSSNPSKTALEVLKLIDKYFKR</sequence>
<dbReference type="Pfam" id="PF04233">
    <property type="entry name" value="Phage_Mu_F"/>
    <property type="match status" value="1"/>
</dbReference>
<proteinExistence type="predicted"/>
<dbReference type="InterPro" id="IPR006528">
    <property type="entry name" value="Phage_head_morphogenesis_dom"/>
</dbReference>
<accession>A0A8S5M9Z4</accession>
<feature type="domain" description="Phage head morphogenesis" evidence="1">
    <location>
        <begin position="201"/>
        <end position="305"/>
    </location>
</feature>
<dbReference type="EMBL" id="BK014859">
    <property type="protein sequence ID" value="DAD79117.1"/>
    <property type="molecule type" value="Genomic_DNA"/>
</dbReference>
<organism evidence="2">
    <name type="scientific">Siphoviridae sp. ctsDY37</name>
    <dbReference type="NCBI Taxonomy" id="2826483"/>
    <lineage>
        <taxon>Viruses</taxon>
        <taxon>Duplodnaviria</taxon>
        <taxon>Heunggongvirae</taxon>
        <taxon>Uroviricota</taxon>
        <taxon>Caudoviricetes</taxon>
    </lineage>
</organism>
<evidence type="ECO:0000259" key="1">
    <source>
        <dbReference type="Pfam" id="PF04233"/>
    </source>
</evidence>
<name>A0A8S5M9Z4_9CAUD</name>
<evidence type="ECO:0000313" key="2">
    <source>
        <dbReference type="EMBL" id="DAD79117.1"/>
    </source>
</evidence>
<protein>
    <submittedName>
        <fullName evidence="2">Minor capsid protein</fullName>
    </submittedName>
</protein>
<dbReference type="NCBIfam" id="TIGR01641">
    <property type="entry name" value="phageSPP1_gp7"/>
    <property type="match status" value="1"/>
</dbReference>
<reference evidence="2" key="1">
    <citation type="journal article" date="2021" name="Proc. Natl. Acad. Sci. U.S.A.">
        <title>A Catalog of Tens of Thousands of Viruses from Human Metagenomes Reveals Hidden Associations with Chronic Diseases.</title>
        <authorList>
            <person name="Tisza M.J."/>
            <person name="Buck C.B."/>
        </authorList>
    </citation>
    <scope>NUCLEOTIDE SEQUENCE</scope>
    <source>
        <strain evidence="2">CtsDY37</strain>
    </source>
</reference>